<feature type="domain" description="Glycosyltransferase subfamily 4-like N-terminal" evidence="1">
    <location>
        <begin position="22"/>
        <end position="172"/>
    </location>
</feature>
<dbReference type="Gene3D" id="3.40.50.2000">
    <property type="entry name" value="Glycogen Phosphorylase B"/>
    <property type="match status" value="2"/>
</dbReference>
<protein>
    <recommendedName>
        <fullName evidence="1">Glycosyltransferase subfamily 4-like N-terminal domain-containing protein</fullName>
    </recommendedName>
</protein>
<comment type="caution">
    <text evidence="2">The sequence shown here is derived from an EMBL/GenBank/DDBJ whole genome shotgun (WGS) entry which is preliminary data.</text>
</comment>
<sequence>MQTEHSNRVLIVLPQPFYEDRGTSIALGHFLRALAELRYPVDVLCFEPGRDLELPGVRVIRTLNPFGFRNVPIGLSGKKLFLDLFLARALARQLGRDRYLCVHAVEEAAFIAAALRRSHDAFVTYDMQSSLPEQLAQYRGFRSPSLQAVAHRLEAWLVRNVDLVICSAGLEDRVRSHAASAPLYSWRFPAELDPPFAGDVARLRQELRLPRGAKVVLYIGSFARYQGISVLAEAVPNVLDRVSDAIFLLVG</sequence>
<reference evidence="2" key="1">
    <citation type="journal article" date="2014" name="Front. Microbiol.">
        <title>High frequency of phylogenetically diverse reductive dehalogenase-homologous genes in deep subseafloor sedimentary metagenomes.</title>
        <authorList>
            <person name="Kawai M."/>
            <person name="Futagami T."/>
            <person name="Toyoda A."/>
            <person name="Takaki Y."/>
            <person name="Nishi S."/>
            <person name="Hori S."/>
            <person name="Arai W."/>
            <person name="Tsubouchi T."/>
            <person name="Morono Y."/>
            <person name="Uchiyama I."/>
            <person name="Ito T."/>
            <person name="Fujiyama A."/>
            <person name="Inagaki F."/>
            <person name="Takami H."/>
        </authorList>
    </citation>
    <scope>NUCLEOTIDE SEQUENCE</scope>
    <source>
        <strain evidence="2">Expedition CK06-06</strain>
    </source>
</reference>
<dbReference type="EMBL" id="BARS01025190">
    <property type="protein sequence ID" value="GAG01440.1"/>
    <property type="molecule type" value="Genomic_DNA"/>
</dbReference>
<evidence type="ECO:0000313" key="2">
    <source>
        <dbReference type="EMBL" id="GAG01440.1"/>
    </source>
</evidence>
<evidence type="ECO:0000259" key="1">
    <source>
        <dbReference type="Pfam" id="PF13579"/>
    </source>
</evidence>
<dbReference type="SUPFAM" id="SSF53756">
    <property type="entry name" value="UDP-Glycosyltransferase/glycogen phosphorylase"/>
    <property type="match status" value="1"/>
</dbReference>
<gene>
    <name evidence="2" type="ORF">S01H1_39848</name>
</gene>
<proteinExistence type="predicted"/>
<feature type="non-terminal residue" evidence="2">
    <location>
        <position position="251"/>
    </location>
</feature>
<dbReference type="AlphaFoldDB" id="X0U7A3"/>
<dbReference type="Pfam" id="PF13579">
    <property type="entry name" value="Glyco_trans_4_4"/>
    <property type="match status" value="1"/>
</dbReference>
<name>X0U7A3_9ZZZZ</name>
<dbReference type="InterPro" id="IPR028098">
    <property type="entry name" value="Glyco_trans_4-like_N"/>
</dbReference>
<organism evidence="2">
    <name type="scientific">marine sediment metagenome</name>
    <dbReference type="NCBI Taxonomy" id="412755"/>
    <lineage>
        <taxon>unclassified sequences</taxon>
        <taxon>metagenomes</taxon>
        <taxon>ecological metagenomes</taxon>
    </lineage>
</organism>
<accession>X0U7A3</accession>